<proteinExistence type="predicted"/>
<accession>A0A699VJ83</accession>
<sequence length="60" mass="6928">IPTLTASPQGKKRKQSAGESSSPHKSLKITIRQQKLVERNKDYDDFENRLEPKSYKDKPE</sequence>
<reference evidence="2" key="1">
    <citation type="journal article" date="2019" name="Sci. Rep.">
        <title>Draft genome of Tanacetum cinerariifolium, the natural source of mosquito coil.</title>
        <authorList>
            <person name="Yamashiro T."/>
            <person name="Shiraishi A."/>
            <person name="Satake H."/>
            <person name="Nakayama K."/>
        </authorList>
    </citation>
    <scope>NUCLEOTIDE SEQUENCE</scope>
</reference>
<feature type="region of interest" description="Disordered" evidence="1">
    <location>
        <begin position="1"/>
        <end position="60"/>
    </location>
</feature>
<evidence type="ECO:0000256" key="1">
    <source>
        <dbReference type="SAM" id="MobiDB-lite"/>
    </source>
</evidence>
<dbReference type="EMBL" id="BKCJ011433777">
    <property type="protein sequence ID" value="GFD33301.1"/>
    <property type="molecule type" value="Genomic_DNA"/>
</dbReference>
<evidence type="ECO:0000313" key="2">
    <source>
        <dbReference type="EMBL" id="GFD33301.1"/>
    </source>
</evidence>
<dbReference type="AlphaFoldDB" id="A0A699VJ83"/>
<feature type="non-terminal residue" evidence="2">
    <location>
        <position position="1"/>
    </location>
</feature>
<protein>
    <submittedName>
        <fullName evidence="2">Uncharacterized protein</fullName>
    </submittedName>
</protein>
<organism evidence="2">
    <name type="scientific">Tanacetum cinerariifolium</name>
    <name type="common">Dalmatian daisy</name>
    <name type="synonym">Chrysanthemum cinerariifolium</name>
    <dbReference type="NCBI Taxonomy" id="118510"/>
    <lineage>
        <taxon>Eukaryota</taxon>
        <taxon>Viridiplantae</taxon>
        <taxon>Streptophyta</taxon>
        <taxon>Embryophyta</taxon>
        <taxon>Tracheophyta</taxon>
        <taxon>Spermatophyta</taxon>
        <taxon>Magnoliopsida</taxon>
        <taxon>eudicotyledons</taxon>
        <taxon>Gunneridae</taxon>
        <taxon>Pentapetalae</taxon>
        <taxon>asterids</taxon>
        <taxon>campanulids</taxon>
        <taxon>Asterales</taxon>
        <taxon>Asteraceae</taxon>
        <taxon>Asteroideae</taxon>
        <taxon>Anthemideae</taxon>
        <taxon>Anthemidinae</taxon>
        <taxon>Tanacetum</taxon>
    </lineage>
</organism>
<comment type="caution">
    <text evidence="2">The sequence shown here is derived from an EMBL/GenBank/DDBJ whole genome shotgun (WGS) entry which is preliminary data.</text>
</comment>
<gene>
    <name evidence="2" type="ORF">Tci_905270</name>
</gene>
<name>A0A699VJ83_TANCI</name>
<feature type="compositionally biased region" description="Basic and acidic residues" evidence="1">
    <location>
        <begin position="35"/>
        <end position="60"/>
    </location>
</feature>